<evidence type="ECO:0000256" key="1">
    <source>
        <dbReference type="SAM" id="SignalP"/>
    </source>
</evidence>
<gene>
    <name evidence="3" type="ORF">RB624_04205</name>
</gene>
<proteinExistence type="predicted"/>
<organism evidence="3 4">
    <name type="scientific">Janthinobacterium lividum</name>
    <dbReference type="NCBI Taxonomy" id="29581"/>
    <lineage>
        <taxon>Bacteria</taxon>
        <taxon>Pseudomonadati</taxon>
        <taxon>Pseudomonadota</taxon>
        <taxon>Betaproteobacteria</taxon>
        <taxon>Burkholderiales</taxon>
        <taxon>Oxalobacteraceae</taxon>
        <taxon>Janthinobacterium</taxon>
    </lineage>
</organism>
<feature type="domain" description="Ice-binding protein C-terminal" evidence="2">
    <location>
        <begin position="185"/>
        <end position="209"/>
    </location>
</feature>
<protein>
    <submittedName>
        <fullName evidence="3">PEP-CTERM sorting domain-containing protein</fullName>
    </submittedName>
</protein>
<keyword evidence="1" id="KW-0732">Signal</keyword>
<comment type="caution">
    <text evidence="3">The sequence shown here is derived from an EMBL/GenBank/DDBJ whole genome shotgun (WGS) entry which is preliminary data.</text>
</comment>
<dbReference type="RefSeq" id="WP_211550116.1">
    <property type="nucleotide sequence ID" value="NZ_JAGRZK010000006.1"/>
</dbReference>
<dbReference type="EMBL" id="JAVFKP010000001">
    <property type="protein sequence ID" value="MDQ4625086.1"/>
    <property type="molecule type" value="Genomic_DNA"/>
</dbReference>
<accession>A0ABU0XRN2</accession>
<sequence>MKIISAIKTCITISLLLSSGISLAQGTPVIDVSNFSGIKTGVPLAFSAYQQSFNTKTSGLLSGLELFPNSDPISSTGTMSFKLQLGEAKTWYTGNWAADIVTTAKDGKFAIDLSKYNIHVNSGDSIMFQVQRQPFYDPIAILAKGQKFGTLLEQSRSSDGTIGSSWQSGASLVFNSFVIPDNIPAIPEPSTYAMLLAGLMCTGFALRKKKATQT</sequence>
<dbReference type="InterPro" id="IPR013424">
    <property type="entry name" value="Ice-binding_C"/>
</dbReference>
<evidence type="ECO:0000313" key="4">
    <source>
        <dbReference type="Proteomes" id="UP001237592"/>
    </source>
</evidence>
<feature type="chain" id="PRO_5046273840" evidence="1">
    <location>
        <begin position="25"/>
        <end position="214"/>
    </location>
</feature>
<evidence type="ECO:0000313" key="3">
    <source>
        <dbReference type="EMBL" id="MDQ4625086.1"/>
    </source>
</evidence>
<dbReference type="NCBIfam" id="TIGR02595">
    <property type="entry name" value="PEP_CTERM"/>
    <property type="match status" value="1"/>
</dbReference>
<feature type="signal peptide" evidence="1">
    <location>
        <begin position="1"/>
        <end position="24"/>
    </location>
</feature>
<dbReference type="Proteomes" id="UP001237592">
    <property type="component" value="Unassembled WGS sequence"/>
</dbReference>
<name>A0ABU0XRN2_9BURK</name>
<reference evidence="3 4" key="1">
    <citation type="submission" date="2023-08" db="EMBL/GenBank/DDBJ databases">
        <title>Draft genome sequence of Janthinobacterium lividum.</title>
        <authorList>
            <person name="Chun B.H."/>
            <person name="Lee Y."/>
        </authorList>
    </citation>
    <scope>NUCLEOTIDE SEQUENCE [LARGE SCALE GENOMIC DNA]</scope>
    <source>
        <strain evidence="3 4">AMJK</strain>
    </source>
</reference>
<evidence type="ECO:0000259" key="2">
    <source>
        <dbReference type="Pfam" id="PF07589"/>
    </source>
</evidence>
<dbReference type="Pfam" id="PF07589">
    <property type="entry name" value="PEP-CTERM"/>
    <property type="match status" value="1"/>
</dbReference>
<keyword evidence="4" id="KW-1185">Reference proteome</keyword>